<evidence type="ECO:0008006" key="7">
    <source>
        <dbReference type="Google" id="ProtNLM"/>
    </source>
</evidence>
<comment type="similarity">
    <text evidence="1">Belongs to the MlaA family.</text>
</comment>
<keyword evidence="6" id="KW-1185">Reference proteome</keyword>
<proteinExistence type="inferred from homology"/>
<feature type="region of interest" description="Disordered" evidence="3">
    <location>
        <begin position="23"/>
        <end position="103"/>
    </location>
</feature>
<protein>
    <recommendedName>
        <fullName evidence="7">Phospholipid-binding lipoprotein MlaA</fullName>
    </recommendedName>
</protein>
<evidence type="ECO:0000256" key="2">
    <source>
        <dbReference type="ARBA" id="ARBA00022729"/>
    </source>
</evidence>
<comment type="caution">
    <text evidence="5">The sequence shown here is derived from an EMBL/GenBank/DDBJ whole genome shotgun (WGS) entry which is preliminary data.</text>
</comment>
<reference evidence="6" key="1">
    <citation type="journal article" date="2019" name="Int. J. Syst. Evol. Microbiol.">
        <title>The Global Catalogue of Microorganisms (GCM) 10K type strain sequencing project: providing services to taxonomists for standard genome sequencing and annotation.</title>
        <authorList>
            <consortium name="The Broad Institute Genomics Platform"/>
            <consortium name="The Broad Institute Genome Sequencing Center for Infectious Disease"/>
            <person name="Wu L."/>
            <person name="Ma J."/>
        </authorList>
    </citation>
    <scope>NUCLEOTIDE SEQUENCE [LARGE SCALE GENOMIC DNA]</scope>
    <source>
        <strain evidence="6">KCTC 22558</strain>
    </source>
</reference>
<accession>A0ABQ3C7Z1</accession>
<feature type="compositionally biased region" description="Low complexity" evidence="3">
    <location>
        <begin position="82"/>
        <end position="103"/>
    </location>
</feature>
<feature type="chain" id="PRO_5046697524" description="Phospholipid-binding lipoprotein MlaA" evidence="4">
    <location>
        <begin position="20"/>
        <end position="353"/>
    </location>
</feature>
<evidence type="ECO:0000256" key="4">
    <source>
        <dbReference type="SAM" id="SignalP"/>
    </source>
</evidence>
<evidence type="ECO:0000256" key="1">
    <source>
        <dbReference type="ARBA" id="ARBA00010634"/>
    </source>
</evidence>
<feature type="compositionally biased region" description="Low complexity" evidence="3">
    <location>
        <begin position="53"/>
        <end position="75"/>
    </location>
</feature>
<feature type="signal peptide" evidence="4">
    <location>
        <begin position="1"/>
        <end position="19"/>
    </location>
</feature>
<gene>
    <name evidence="5" type="ORF">GCM10008101_27640</name>
</gene>
<name>A0ABQ3C7Z1_9GAMM</name>
<evidence type="ECO:0000256" key="3">
    <source>
        <dbReference type="SAM" id="MobiDB-lite"/>
    </source>
</evidence>
<dbReference type="PRINTS" id="PR01805">
    <property type="entry name" value="VACJLIPOPROT"/>
</dbReference>
<organism evidence="5 6">
    <name type="scientific">Cognatilysobacter xinjiangensis</name>
    <dbReference type="NCBI Taxonomy" id="546892"/>
    <lineage>
        <taxon>Bacteria</taxon>
        <taxon>Pseudomonadati</taxon>
        <taxon>Pseudomonadota</taxon>
        <taxon>Gammaproteobacteria</taxon>
        <taxon>Lysobacterales</taxon>
        <taxon>Lysobacteraceae</taxon>
        <taxon>Cognatilysobacter</taxon>
    </lineage>
</organism>
<dbReference type="InterPro" id="IPR007428">
    <property type="entry name" value="MlaA"/>
</dbReference>
<keyword evidence="2 4" id="KW-0732">Signal</keyword>
<dbReference type="Pfam" id="PF04333">
    <property type="entry name" value="MlaA"/>
    <property type="match status" value="1"/>
</dbReference>
<dbReference type="PANTHER" id="PTHR30035">
    <property type="entry name" value="LIPOPROTEIN VACJ-RELATED"/>
    <property type="match status" value="1"/>
</dbReference>
<sequence>MPVRSLLALALVAAAPAWAQDATTAGVPAPQEQSATAAQADTPPVSTDAVEPADVPTTDTTTSDTTLDVDAATDAVVDDAQDANADTDATPVADDTTTTDAPADATAAESDFDALYGTSTAATGTAPGAYDPWEPYNRRMHRFNNAVDRRVAKPLANAYVKVVPRPVRSGVSNFFGNLGQPLAAINSLLQGRPKQAAHALGRFVVNSTLGIGGVFDPASDAKLEMPNEDFGQTLGVWGWKRSRYVELPLFGPRTLRDVVGMVGDAPLSPLRQVEADRVRVPLQGLQLVDLRAQLMSTDALREGAEDDYTLVRDAWMQRRAYQIDGDRDDDSLPDYLRENQPLIPVNAMPVSGD</sequence>
<dbReference type="Proteomes" id="UP000643403">
    <property type="component" value="Unassembled WGS sequence"/>
</dbReference>
<dbReference type="PANTHER" id="PTHR30035:SF3">
    <property type="entry name" value="INTERMEMBRANE PHOSPHOLIPID TRANSPORT SYSTEM LIPOPROTEIN MLAA"/>
    <property type="match status" value="1"/>
</dbReference>
<evidence type="ECO:0000313" key="6">
    <source>
        <dbReference type="Proteomes" id="UP000643403"/>
    </source>
</evidence>
<dbReference type="EMBL" id="BMXY01000005">
    <property type="protein sequence ID" value="GGZ71877.1"/>
    <property type="molecule type" value="Genomic_DNA"/>
</dbReference>
<evidence type="ECO:0000313" key="5">
    <source>
        <dbReference type="EMBL" id="GGZ71877.1"/>
    </source>
</evidence>